<comment type="caution">
    <text evidence="2">The sequence shown here is derived from an EMBL/GenBank/DDBJ whole genome shotgun (WGS) entry which is preliminary data.</text>
</comment>
<organism evidence="2 3">
    <name type="scientific">Rotaria magnacalcarata</name>
    <dbReference type="NCBI Taxonomy" id="392030"/>
    <lineage>
        <taxon>Eukaryota</taxon>
        <taxon>Metazoa</taxon>
        <taxon>Spiralia</taxon>
        <taxon>Gnathifera</taxon>
        <taxon>Rotifera</taxon>
        <taxon>Eurotatoria</taxon>
        <taxon>Bdelloidea</taxon>
        <taxon>Philodinida</taxon>
        <taxon>Philodinidae</taxon>
        <taxon>Rotaria</taxon>
    </lineage>
</organism>
<dbReference type="Proteomes" id="UP000681720">
    <property type="component" value="Unassembled WGS sequence"/>
</dbReference>
<name>A0A8S2RDE3_9BILA</name>
<keyword evidence="1" id="KW-0812">Transmembrane</keyword>
<evidence type="ECO:0000256" key="1">
    <source>
        <dbReference type="SAM" id="Phobius"/>
    </source>
</evidence>
<evidence type="ECO:0000313" key="3">
    <source>
        <dbReference type="Proteomes" id="UP000681720"/>
    </source>
</evidence>
<accession>A0A8S2RDE3</accession>
<dbReference type="AlphaFoldDB" id="A0A8S2RDE3"/>
<reference evidence="2" key="1">
    <citation type="submission" date="2021-02" db="EMBL/GenBank/DDBJ databases">
        <authorList>
            <person name="Nowell W R."/>
        </authorList>
    </citation>
    <scope>NUCLEOTIDE SEQUENCE</scope>
</reference>
<keyword evidence="1" id="KW-1133">Transmembrane helix</keyword>
<evidence type="ECO:0000313" key="2">
    <source>
        <dbReference type="EMBL" id="CAF4145036.1"/>
    </source>
</evidence>
<proteinExistence type="predicted"/>
<feature type="non-terminal residue" evidence="2">
    <location>
        <position position="1"/>
    </location>
</feature>
<gene>
    <name evidence="2" type="ORF">GIL414_LOCUS19219</name>
</gene>
<feature type="transmembrane region" description="Helical" evidence="1">
    <location>
        <begin position="50"/>
        <end position="68"/>
    </location>
</feature>
<dbReference type="EMBL" id="CAJOBJ010009724">
    <property type="protein sequence ID" value="CAF4145036.1"/>
    <property type="molecule type" value="Genomic_DNA"/>
</dbReference>
<keyword evidence="1" id="KW-0472">Membrane</keyword>
<sequence length="78" mass="8809">MAAANLELFPPCLVLQDEHDNSHQHEHFRGGLTAGSYKFLRLFNLQSTKLFTCFLGIFVSYLIFGIVQESIVKGTYGK</sequence>
<protein>
    <submittedName>
        <fullName evidence="2">Uncharacterized protein</fullName>
    </submittedName>
</protein>